<evidence type="ECO:0000256" key="3">
    <source>
        <dbReference type="ARBA" id="ARBA00023004"/>
    </source>
</evidence>
<dbReference type="InterPro" id="IPR017941">
    <property type="entry name" value="Rieske_2Fe-2S"/>
</dbReference>
<sequence length="108" mass="11951">MSCSIRIPADRLPARGGRSLLHHEKGIILLFDIDGELHAIDDRCPHAGASLFSGRLDGRWLQCPAHGLRFDLATGCPAGIKGFGLQRYEIEWRANECYVVLARQEVPA</sequence>
<dbReference type="AlphaFoldDB" id="A0A9X7R3G4"/>
<comment type="cofactor">
    <cofactor evidence="5">
        <name>[2Fe-2S] cluster</name>
        <dbReference type="ChEBI" id="CHEBI:190135"/>
    </cofactor>
</comment>
<dbReference type="Pfam" id="PF00355">
    <property type="entry name" value="Rieske"/>
    <property type="match status" value="1"/>
</dbReference>
<dbReference type="GO" id="GO:0051537">
    <property type="term" value="F:2 iron, 2 sulfur cluster binding"/>
    <property type="evidence" value="ECO:0007669"/>
    <property type="project" value="UniProtKB-KW"/>
</dbReference>
<name>A0A9X7R3G4_PSEDE</name>
<keyword evidence="4" id="KW-0411">Iron-sulfur</keyword>
<proteinExistence type="inferred from homology"/>
<feature type="domain" description="Rieske" evidence="7">
    <location>
        <begin position="4"/>
        <end position="99"/>
    </location>
</feature>
<evidence type="ECO:0000256" key="2">
    <source>
        <dbReference type="ARBA" id="ARBA00022723"/>
    </source>
</evidence>
<evidence type="ECO:0000313" key="8">
    <source>
        <dbReference type="EMBL" id="QEY71229.1"/>
    </source>
</evidence>
<dbReference type="PROSITE" id="PS51296">
    <property type="entry name" value="RIESKE"/>
    <property type="match status" value="1"/>
</dbReference>
<dbReference type="Proteomes" id="UP000326659">
    <property type="component" value="Chromosome"/>
</dbReference>
<dbReference type="KEGG" id="pden:F1C79_06010"/>
<gene>
    <name evidence="8" type="ORF">F1C79_06010</name>
</gene>
<evidence type="ECO:0000313" key="9">
    <source>
        <dbReference type="Proteomes" id="UP000326659"/>
    </source>
</evidence>
<protein>
    <submittedName>
        <fullName evidence="8">Rieske 2Fe-2S domain-containing protein</fullName>
    </submittedName>
</protein>
<evidence type="ECO:0000259" key="7">
    <source>
        <dbReference type="PROSITE" id="PS51296"/>
    </source>
</evidence>
<organism evidence="8 9">
    <name type="scientific">Pseudomonas denitrificans</name>
    <dbReference type="NCBI Taxonomy" id="43306"/>
    <lineage>
        <taxon>Bacteria</taxon>
        <taxon>Pseudomonadati</taxon>
        <taxon>Pseudomonadota</taxon>
        <taxon>Gammaproteobacteria</taxon>
        <taxon>Pseudomonadales</taxon>
        <taxon>Pseudomonadaceae</taxon>
        <taxon>Halopseudomonas</taxon>
    </lineage>
</organism>
<dbReference type="PANTHER" id="PTHR21496">
    <property type="entry name" value="FERREDOXIN-RELATED"/>
    <property type="match status" value="1"/>
</dbReference>
<dbReference type="GO" id="GO:0046872">
    <property type="term" value="F:metal ion binding"/>
    <property type="evidence" value="ECO:0007669"/>
    <property type="project" value="UniProtKB-KW"/>
</dbReference>
<dbReference type="EMBL" id="CP043626">
    <property type="protein sequence ID" value="QEY71229.1"/>
    <property type="molecule type" value="Genomic_DNA"/>
</dbReference>
<reference evidence="8 9" key="1">
    <citation type="submission" date="2019-09" db="EMBL/GenBank/DDBJ databases">
        <title>Prosopis cineraria nodule microbiome.</title>
        <authorList>
            <person name="Chaluvadi S.R."/>
            <person name="Ali R."/>
            <person name="Wang X."/>
        </authorList>
    </citation>
    <scope>NUCLEOTIDE SEQUENCE [LARGE SCALE GENOMIC DNA]</scope>
    <source>
        <strain evidence="8 9">BG1</strain>
    </source>
</reference>
<dbReference type="SUPFAM" id="SSF50022">
    <property type="entry name" value="ISP domain"/>
    <property type="match status" value="1"/>
</dbReference>
<keyword evidence="9" id="KW-1185">Reference proteome</keyword>
<evidence type="ECO:0000256" key="5">
    <source>
        <dbReference type="ARBA" id="ARBA00034078"/>
    </source>
</evidence>
<keyword evidence="3" id="KW-0408">Iron</keyword>
<evidence type="ECO:0000256" key="6">
    <source>
        <dbReference type="ARBA" id="ARBA00038001"/>
    </source>
</evidence>
<dbReference type="Gene3D" id="2.102.10.10">
    <property type="entry name" value="Rieske [2Fe-2S] iron-sulphur domain"/>
    <property type="match status" value="1"/>
</dbReference>
<dbReference type="OrthoDB" id="9800167at2"/>
<dbReference type="PANTHER" id="PTHR21496:SF0">
    <property type="entry name" value="RIESKE DOMAIN-CONTAINING PROTEIN"/>
    <property type="match status" value="1"/>
</dbReference>
<dbReference type="RefSeq" id="WP_081516847.1">
    <property type="nucleotide sequence ID" value="NZ_CP043626.1"/>
</dbReference>
<dbReference type="InterPro" id="IPR036922">
    <property type="entry name" value="Rieske_2Fe-2S_sf"/>
</dbReference>
<evidence type="ECO:0000256" key="4">
    <source>
        <dbReference type="ARBA" id="ARBA00023014"/>
    </source>
</evidence>
<dbReference type="CDD" id="cd03467">
    <property type="entry name" value="Rieske"/>
    <property type="match status" value="1"/>
</dbReference>
<keyword evidence="1" id="KW-0001">2Fe-2S</keyword>
<evidence type="ECO:0000256" key="1">
    <source>
        <dbReference type="ARBA" id="ARBA00022714"/>
    </source>
</evidence>
<keyword evidence="2" id="KW-0479">Metal-binding</keyword>
<accession>A0A9X7R3G4</accession>
<comment type="similarity">
    <text evidence="6">Belongs to the bacterial ring-hydroxylating dioxygenase ferredoxin component family.</text>
</comment>